<organism evidence="4 5">
    <name type="scientific">Elysia marginata</name>
    <dbReference type="NCBI Taxonomy" id="1093978"/>
    <lineage>
        <taxon>Eukaryota</taxon>
        <taxon>Metazoa</taxon>
        <taxon>Spiralia</taxon>
        <taxon>Lophotrochozoa</taxon>
        <taxon>Mollusca</taxon>
        <taxon>Gastropoda</taxon>
        <taxon>Heterobranchia</taxon>
        <taxon>Euthyneura</taxon>
        <taxon>Panpulmonata</taxon>
        <taxon>Sacoglossa</taxon>
        <taxon>Placobranchoidea</taxon>
        <taxon>Plakobranchidae</taxon>
        <taxon>Elysia</taxon>
    </lineage>
</organism>
<feature type="compositionally biased region" description="Polar residues" evidence="2">
    <location>
        <begin position="180"/>
        <end position="189"/>
    </location>
</feature>
<feature type="non-terminal residue" evidence="4">
    <location>
        <position position="293"/>
    </location>
</feature>
<evidence type="ECO:0000256" key="1">
    <source>
        <dbReference type="PROSITE-ProRule" id="PRU00042"/>
    </source>
</evidence>
<evidence type="ECO:0000313" key="5">
    <source>
        <dbReference type="Proteomes" id="UP000762676"/>
    </source>
</evidence>
<keyword evidence="1" id="KW-0479">Metal-binding</keyword>
<protein>
    <submittedName>
        <fullName evidence="4">Zinc finger protein 480</fullName>
    </submittedName>
</protein>
<name>A0AAV4EER8_9GAST</name>
<keyword evidence="1" id="KW-0863">Zinc-finger</keyword>
<evidence type="ECO:0000259" key="3">
    <source>
        <dbReference type="PROSITE" id="PS50157"/>
    </source>
</evidence>
<dbReference type="InterPro" id="IPR013087">
    <property type="entry name" value="Znf_C2H2_type"/>
</dbReference>
<feature type="region of interest" description="Disordered" evidence="2">
    <location>
        <begin position="102"/>
        <end position="209"/>
    </location>
</feature>
<dbReference type="SUPFAM" id="SSF57667">
    <property type="entry name" value="beta-beta-alpha zinc fingers"/>
    <property type="match status" value="1"/>
</dbReference>
<proteinExistence type="predicted"/>
<gene>
    <name evidence="4" type="ORF">ElyMa_001790100</name>
</gene>
<dbReference type="Gene3D" id="3.30.160.60">
    <property type="entry name" value="Classic Zinc Finger"/>
    <property type="match status" value="1"/>
</dbReference>
<dbReference type="InterPro" id="IPR036236">
    <property type="entry name" value="Znf_C2H2_sf"/>
</dbReference>
<keyword evidence="5" id="KW-1185">Reference proteome</keyword>
<dbReference type="PROSITE" id="PS50157">
    <property type="entry name" value="ZINC_FINGER_C2H2_2"/>
    <property type="match status" value="1"/>
</dbReference>
<feature type="compositionally biased region" description="Basic and acidic residues" evidence="2">
    <location>
        <begin position="197"/>
        <end position="207"/>
    </location>
</feature>
<dbReference type="Proteomes" id="UP000762676">
    <property type="component" value="Unassembled WGS sequence"/>
</dbReference>
<evidence type="ECO:0000313" key="4">
    <source>
        <dbReference type="EMBL" id="GFR59285.1"/>
    </source>
</evidence>
<keyword evidence="1" id="KW-0862">Zinc</keyword>
<evidence type="ECO:0000256" key="2">
    <source>
        <dbReference type="SAM" id="MobiDB-lite"/>
    </source>
</evidence>
<dbReference type="EMBL" id="BMAT01003633">
    <property type="protein sequence ID" value="GFR59285.1"/>
    <property type="molecule type" value="Genomic_DNA"/>
</dbReference>
<feature type="compositionally biased region" description="Polar residues" evidence="2">
    <location>
        <begin position="102"/>
        <end position="112"/>
    </location>
</feature>
<dbReference type="AlphaFoldDB" id="A0AAV4EER8"/>
<sequence length="293" mass="32264">MQNLFEEDKGEMLSANIALIQVEIKALYSALLQLLPDVETLQNEINSAETFLSPSEDYQQSIPQQLLAELKLACTHVSQVKIKVTGVMEDIKVLLTQRDSTATANNKLSSPVTAGFKVDNSDDSGDLDRCEEISQVQSPSGDRDSSEETSQVPSPSGDLDSCEETSQVPSPSGDLDSSEETSQVPSPASVTLVEMSGEEKEPAKDLYESPTICTSQETQTPIVSTGKCHICGMNILSRSYHMQKYHPGKKYISCKTCGQTFDEVKEFRKHQYAHKTSLLLKCDLCNKRLTTQK</sequence>
<feature type="domain" description="C2H2-type" evidence="3">
    <location>
        <begin position="252"/>
        <end position="274"/>
    </location>
</feature>
<reference evidence="4 5" key="1">
    <citation type="journal article" date="2021" name="Elife">
        <title>Chloroplast acquisition without the gene transfer in kleptoplastic sea slugs, Plakobranchus ocellatus.</title>
        <authorList>
            <person name="Maeda T."/>
            <person name="Takahashi S."/>
            <person name="Yoshida T."/>
            <person name="Shimamura S."/>
            <person name="Takaki Y."/>
            <person name="Nagai Y."/>
            <person name="Toyoda A."/>
            <person name="Suzuki Y."/>
            <person name="Arimoto A."/>
            <person name="Ishii H."/>
            <person name="Satoh N."/>
            <person name="Nishiyama T."/>
            <person name="Hasebe M."/>
            <person name="Maruyama T."/>
            <person name="Minagawa J."/>
            <person name="Obokata J."/>
            <person name="Shigenobu S."/>
        </authorList>
    </citation>
    <scope>NUCLEOTIDE SEQUENCE [LARGE SCALE GENOMIC DNA]</scope>
</reference>
<dbReference type="PROSITE" id="PS00028">
    <property type="entry name" value="ZINC_FINGER_C2H2_1"/>
    <property type="match status" value="1"/>
</dbReference>
<comment type="caution">
    <text evidence="4">The sequence shown here is derived from an EMBL/GenBank/DDBJ whole genome shotgun (WGS) entry which is preliminary data.</text>
</comment>
<dbReference type="GO" id="GO:0008270">
    <property type="term" value="F:zinc ion binding"/>
    <property type="evidence" value="ECO:0007669"/>
    <property type="project" value="UniProtKB-KW"/>
</dbReference>
<accession>A0AAV4EER8</accession>